<proteinExistence type="predicted"/>
<dbReference type="EMBL" id="MCOG01000141">
    <property type="protein sequence ID" value="ORY37727.1"/>
    <property type="molecule type" value="Genomic_DNA"/>
</dbReference>
<feature type="repeat" description="WD" evidence="3">
    <location>
        <begin position="34"/>
        <end position="65"/>
    </location>
</feature>
<dbReference type="Proteomes" id="UP000193920">
    <property type="component" value="Unassembled WGS sequence"/>
</dbReference>
<dbReference type="GO" id="GO:0032153">
    <property type="term" value="C:cell division site"/>
    <property type="evidence" value="ECO:0007669"/>
    <property type="project" value="TreeGrafter"/>
</dbReference>
<organism evidence="4 5">
    <name type="scientific">Neocallimastix californiae</name>
    <dbReference type="NCBI Taxonomy" id="1754190"/>
    <lineage>
        <taxon>Eukaryota</taxon>
        <taxon>Fungi</taxon>
        <taxon>Fungi incertae sedis</taxon>
        <taxon>Chytridiomycota</taxon>
        <taxon>Chytridiomycota incertae sedis</taxon>
        <taxon>Neocallimastigomycetes</taxon>
        <taxon>Neocallimastigales</taxon>
        <taxon>Neocallimastigaceae</taxon>
        <taxon>Neocallimastix</taxon>
    </lineage>
</organism>
<protein>
    <submittedName>
        <fullName evidence="4">Uncharacterized protein</fullName>
    </submittedName>
</protein>
<reference evidence="4 5" key="1">
    <citation type="submission" date="2016-08" db="EMBL/GenBank/DDBJ databases">
        <title>A Parts List for Fungal Cellulosomes Revealed by Comparative Genomics.</title>
        <authorList>
            <consortium name="DOE Joint Genome Institute"/>
            <person name="Haitjema C.H."/>
            <person name="Gilmore S.P."/>
            <person name="Henske J.K."/>
            <person name="Solomon K.V."/>
            <person name="De Groot R."/>
            <person name="Kuo A."/>
            <person name="Mondo S.J."/>
            <person name="Salamov A.A."/>
            <person name="Labutti K."/>
            <person name="Zhao Z."/>
            <person name="Chiniquy J."/>
            <person name="Barry K."/>
            <person name="Brewer H.M."/>
            <person name="Purvine S.O."/>
            <person name="Wright A.T."/>
            <person name="Boxma B."/>
            <person name="Van Alen T."/>
            <person name="Hackstein J.H."/>
            <person name="Baker S.E."/>
            <person name="Grigoriev I.V."/>
            <person name="O'Malley M.A."/>
        </authorList>
    </citation>
    <scope>NUCLEOTIDE SEQUENCE [LARGE SCALE GENOMIC DNA]</scope>
    <source>
        <strain evidence="4 5">G1</strain>
    </source>
</reference>
<evidence type="ECO:0000313" key="4">
    <source>
        <dbReference type="EMBL" id="ORY37727.1"/>
    </source>
</evidence>
<dbReference type="GO" id="GO:0045013">
    <property type="term" value="P:carbon catabolite repression of transcription"/>
    <property type="evidence" value="ECO:0007669"/>
    <property type="project" value="TreeGrafter"/>
</dbReference>
<dbReference type="OrthoDB" id="3367at2759"/>
<dbReference type="InterPro" id="IPR001680">
    <property type="entry name" value="WD40_rpt"/>
</dbReference>
<keyword evidence="5" id="KW-1185">Reference proteome</keyword>
<dbReference type="Pfam" id="PF00400">
    <property type="entry name" value="WD40"/>
    <property type="match status" value="1"/>
</dbReference>
<comment type="caution">
    <text evidence="4">The sequence shown here is derived from an EMBL/GenBank/DDBJ whole genome shotgun (WGS) entry which is preliminary data.</text>
</comment>
<evidence type="ECO:0000256" key="3">
    <source>
        <dbReference type="PROSITE-ProRule" id="PRU00221"/>
    </source>
</evidence>
<keyword evidence="2" id="KW-0677">Repeat</keyword>
<dbReference type="SMART" id="SM00320">
    <property type="entry name" value="WD40"/>
    <property type="match status" value="2"/>
</dbReference>
<dbReference type="GO" id="GO:0005634">
    <property type="term" value="C:nucleus"/>
    <property type="evidence" value="ECO:0007669"/>
    <property type="project" value="TreeGrafter"/>
</dbReference>
<gene>
    <name evidence="4" type="ORF">LY90DRAFT_420710</name>
</gene>
<dbReference type="InterPro" id="IPR015943">
    <property type="entry name" value="WD40/YVTN_repeat-like_dom_sf"/>
</dbReference>
<dbReference type="InterPro" id="IPR051362">
    <property type="entry name" value="WD_repeat_creC_regulators"/>
</dbReference>
<dbReference type="AlphaFoldDB" id="A0A1Y2BSW5"/>
<dbReference type="SUPFAM" id="SSF50978">
    <property type="entry name" value="WD40 repeat-like"/>
    <property type="match status" value="1"/>
</dbReference>
<sequence length="133" mass="15691">HFHFQPDFDHISITSLDGTLKVIKYLTNQLCDIYHSYFGGLLCADWSPDGKFIVTGGQDDLVSIWAFRGNIVSRCQGHSSWINFIMFDKYNFLDRCYIFGSIGEDTKLLFWEFSVNTIRRPRSVTFFFFFFFF</sequence>
<dbReference type="PROSITE" id="PS50082">
    <property type="entry name" value="WD_REPEATS_2"/>
    <property type="match status" value="1"/>
</dbReference>
<dbReference type="STRING" id="1754190.A0A1Y2BSW5"/>
<dbReference type="InterPro" id="IPR036322">
    <property type="entry name" value="WD40_repeat_dom_sf"/>
</dbReference>
<name>A0A1Y2BSW5_9FUNG</name>
<dbReference type="PANTHER" id="PTHR14107">
    <property type="entry name" value="WD REPEAT PROTEIN"/>
    <property type="match status" value="1"/>
</dbReference>
<feature type="non-terminal residue" evidence="4">
    <location>
        <position position="1"/>
    </location>
</feature>
<keyword evidence="1 3" id="KW-0853">WD repeat</keyword>
<evidence type="ECO:0000256" key="2">
    <source>
        <dbReference type="ARBA" id="ARBA00022737"/>
    </source>
</evidence>
<evidence type="ECO:0000256" key="1">
    <source>
        <dbReference type="ARBA" id="ARBA00022574"/>
    </source>
</evidence>
<evidence type="ECO:0000313" key="5">
    <source>
        <dbReference type="Proteomes" id="UP000193920"/>
    </source>
</evidence>
<dbReference type="PROSITE" id="PS50294">
    <property type="entry name" value="WD_REPEATS_REGION"/>
    <property type="match status" value="1"/>
</dbReference>
<dbReference type="PANTHER" id="PTHR14107:SF16">
    <property type="entry name" value="AT02583P"/>
    <property type="match status" value="1"/>
</dbReference>
<accession>A0A1Y2BSW5</accession>
<dbReference type="Gene3D" id="2.130.10.10">
    <property type="entry name" value="YVTN repeat-like/Quinoprotein amine dehydrogenase"/>
    <property type="match status" value="1"/>
</dbReference>
<dbReference type="GO" id="GO:0051286">
    <property type="term" value="C:cell tip"/>
    <property type="evidence" value="ECO:0007669"/>
    <property type="project" value="TreeGrafter"/>
</dbReference>